<dbReference type="Pfam" id="PF16209">
    <property type="entry name" value="PhoLip_ATPase_N"/>
    <property type="match status" value="1"/>
</dbReference>
<evidence type="ECO:0000256" key="5">
    <source>
        <dbReference type="ARBA" id="ARBA00022723"/>
    </source>
</evidence>
<feature type="transmembrane region" description="Helical" evidence="16">
    <location>
        <begin position="963"/>
        <end position="980"/>
    </location>
</feature>
<dbReference type="InterPro" id="IPR018303">
    <property type="entry name" value="ATPase_P-typ_P_site"/>
</dbReference>
<evidence type="ECO:0000256" key="12">
    <source>
        <dbReference type="ARBA" id="ARBA00034036"/>
    </source>
</evidence>
<dbReference type="Pfam" id="PF00122">
    <property type="entry name" value="E1-E2_ATPase"/>
    <property type="match status" value="1"/>
</dbReference>
<evidence type="ECO:0000256" key="8">
    <source>
        <dbReference type="ARBA" id="ARBA00022842"/>
    </source>
</evidence>
<feature type="transmembrane region" description="Helical" evidence="16">
    <location>
        <begin position="1106"/>
        <end position="1126"/>
    </location>
</feature>
<evidence type="ECO:0000256" key="15">
    <source>
        <dbReference type="PIRSR" id="PIRSR606539-3"/>
    </source>
</evidence>
<dbReference type="GO" id="GO:0140326">
    <property type="term" value="F:ATPase-coupled intramembrane lipid transporter activity"/>
    <property type="evidence" value="ECO:0007669"/>
    <property type="project" value="UniProtKB-EC"/>
</dbReference>
<evidence type="ECO:0000256" key="16">
    <source>
        <dbReference type="RuleBase" id="RU362033"/>
    </source>
</evidence>
<keyword evidence="8 15" id="KW-0460">Magnesium</keyword>
<dbReference type="GO" id="GO:0016887">
    <property type="term" value="F:ATP hydrolysis activity"/>
    <property type="evidence" value="ECO:0007669"/>
    <property type="project" value="InterPro"/>
</dbReference>
<feature type="domain" description="P-type ATPase C-terminal" evidence="19">
    <location>
        <begin position="896"/>
        <end position="1135"/>
    </location>
</feature>
<feature type="binding site" evidence="15">
    <location>
        <position position="466"/>
    </location>
    <ligand>
        <name>Mg(2+)</name>
        <dbReference type="ChEBI" id="CHEBI:18420"/>
    </ligand>
</feature>
<dbReference type="SUPFAM" id="SSF81665">
    <property type="entry name" value="Calcium ATPase, transmembrane domain M"/>
    <property type="match status" value="1"/>
</dbReference>
<feature type="binding site" evidence="14">
    <location>
        <position position="873"/>
    </location>
    <ligand>
        <name>ATP</name>
        <dbReference type="ChEBI" id="CHEBI:30616"/>
    </ligand>
</feature>
<dbReference type="Proteomes" id="UP000593561">
    <property type="component" value="Unassembled WGS sequence"/>
</dbReference>
<dbReference type="AlphaFoldDB" id="A0A7J8TFQ2"/>
<dbReference type="GO" id="GO:0045332">
    <property type="term" value="P:phospholipid translocation"/>
    <property type="evidence" value="ECO:0007669"/>
    <property type="project" value="TreeGrafter"/>
</dbReference>
<evidence type="ECO:0000256" key="13">
    <source>
        <dbReference type="PIRSR" id="PIRSR606539-1"/>
    </source>
</evidence>
<evidence type="ECO:0000313" key="21">
    <source>
        <dbReference type="Proteomes" id="UP000593561"/>
    </source>
</evidence>
<feature type="binding site" evidence="14">
    <location>
        <position position="739"/>
    </location>
    <ligand>
        <name>ATP</name>
        <dbReference type="ChEBI" id="CHEBI:30616"/>
    </ligand>
</feature>
<dbReference type="NCBIfam" id="TIGR01494">
    <property type="entry name" value="ATPase_P-type"/>
    <property type="match status" value="1"/>
</dbReference>
<dbReference type="Pfam" id="PF13246">
    <property type="entry name" value="Cation_ATPase"/>
    <property type="match status" value="1"/>
</dbReference>
<dbReference type="PROSITE" id="PS00154">
    <property type="entry name" value="ATPASE_E1_E2"/>
    <property type="match status" value="1"/>
</dbReference>
<protein>
    <recommendedName>
        <fullName evidence="16">Phospholipid-transporting ATPase</fullName>
        <ecNumber evidence="16">7.6.2.1</ecNumber>
    </recommendedName>
</protein>
<dbReference type="InterPro" id="IPR036412">
    <property type="entry name" value="HAD-like_sf"/>
</dbReference>
<dbReference type="GO" id="GO:0005524">
    <property type="term" value="F:ATP binding"/>
    <property type="evidence" value="ECO:0007669"/>
    <property type="project" value="UniProtKB-UniRule"/>
</dbReference>
<feature type="transmembrane region" description="Helical" evidence="16">
    <location>
        <begin position="1009"/>
        <end position="1033"/>
    </location>
</feature>
<gene>
    <name evidence="20" type="ORF">Godav_022094</name>
</gene>
<feature type="domain" description="P-type ATPase N-terminal" evidence="18">
    <location>
        <begin position="80"/>
        <end position="146"/>
    </location>
</feature>
<feature type="transmembrane region" description="Helical" evidence="16">
    <location>
        <begin position="390"/>
        <end position="418"/>
    </location>
</feature>
<dbReference type="SFLD" id="SFLDG00002">
    <property type="entry name" value="C1.7:_P-type_atpase_like"/>
    <property type="match status" value="1"/>
</dbReference>
<accession>A0A7J8TFQ2</accession>
<keyword evidence="7 14" id="KW-0067">ATP-binding</keyword>
<keyword evidence="9 16" id="KW-1278">Translocase</keyword>
<evidence type="ECO:0000256" key="3">
    <source>
        <dbReference type="ARBA" id="ARBA00008109"/>
    </source>
</evidence>
<comment type="subcellular location">
    <subcellularLocation>
        <location evidence="2">Endomembrane system</location>
    </subcellularLocation>
    <subcellularLocation>
        <location evidence="1 16">Membrane</location>
        <topology evidence="1 16">Multi-pass membrane protein</topology>
    </subcellularLocation>
</comment>
<dbReference type="InterPro" id="IPR001757">
    <property type="entry name" value="P_typ_ATPase"/>
</dbReference>
<dbReference type="GO" id="GO:0000287">
    <property type="term" value="F:magnesium ion binding"/>
    <property type="evidence" value="ECO:0007669"/>
    <property type="project" value="UniProtKB-UniRule"/>
</dbReference>
<keyword evidence="11 16" id="KW-0472">Membrane</keyword>
<evidence type="ECO:0000259" key="19">
    <source>
        <dbReference type="Pfam" id="PF16212"/>
    </source>
</evidence>
<reference evidence="20 21" key="1">
    <citation type="journal article" date="2019" name="Genome Biol. Evol.">
        <title>Insights into the evolution of the New World diploid cottons (Gossypium, subgenus Houzingenia) based on genome sequencing.</title>
        <authorList>
            <person name="Grover C.E."/>
            <person name="Arick M.A. 2nd"/>
            <person name="Thrash A."/>
            <person name="Conover J.L."/>
            <person name="Sanders W.S."/>
            <person name="Peterson D.G."/>
            <person name="Frelichowski J.E."/>
            <person name="Scheffler J.A."/>
            <person name="Scheffler B.E."/>
            <person name="Wendel J.F."/>
        </authorList>
    </citation>
    <scope>NUCLEOTIDE SEQUENCE [LARGE SCALE GENOMIC DNA]</scope>
    <source>
        <strain evidence="20">27</strain>
        <tissue evidence="20">Leaf</tissue>
    </source>
</reference>
<feature type="binding site" evidence="14">
    <location>
        <position position="466"/>
    </location>
    <ligand>
        <name>ATP</name>
        <dbReference type="ChEBI" id="CHEBI:30616"/>
    </ligand>
</feature>
<evidence type="ECO:0000256" key="9">
    <source>
        <dbReference type="ARBA" id="ARBA00022967"/>
    </source>
</evidence>
<feature type="transmembrane region" description="Helical" evidence="16">
    <location>
        <begin position="145"/>
        <end position="163"/>
    </location>
</feature>
<dbReference type="CDD" id="cd02073">
    <property type="entry name" value="P-type_ATPase_APLT_Dnf-like"/>
    <property type="match status" value="1"/>
</dbReference>
<feature type="binding site" evidence="14">
    <location>
        <position position="737"/>
    </location>
    <ligand>
        <name>ATP</name>
        <dbReference type="ChEBI" id="CHEBI:30616"/>
    </ligand>
</feature>
<evidence type="ECO:0000256" key="6">
    <source>
        <dbReference type="ARBA" id="ARBA00022741"/>
    </source>
</evidence>
<keyword evidence="10 16" id="KW-1133">Transmembrane helix</keyword>
<feature type="binding site" evidence="14">
    <location>
        <position position="844"/>
    </location>
    <ligand>
        <name>ATP</name>
        <dbReference type="ChEBI" id="CHEBI:30616"/>
    </ligand>
</feature>
<feature type="binding site" evidence="15">
    <location>
        <position position="468"/>
    </location>
    <ligand>
        <name>Mg(2+)</name>
        <dbReference type="ChEBI" id="CHEBI:18420"/>
    </ligand>
</feature>
<dbReference type="InterPro" id="IPR006539">
    <property type="entry name" value="P-type_ATPase_IV"/>
</dbReference>
<comment type="caution">
    <text evidence="20">The sequence shown here is derived from an EMBL/GenBank/DDBJ whole genome shotgun (WGS) entry which is preliminary data.</text>
</comment>
<keyword evidence="21" id="KW-1185">Reference proteome</keyword>
<dbReference type="InterPro" id="IPR023298">
    <property type="entry name" value="ATPase_P-typ_TM_dom_sf"/>
</dbReference>
<dbReference type="Gene3D" id="2.70.150.10">
    <property type="entry name" value="Calcium-transporting ATPase, cytoplasmic transduction domain A"/>
    <property type="match status" value="1"/>
</dbReference>
<feature type="binding site" evidence="15">
    <location>
        <position position="870"/>
    </location>
    <ligand>
        <name>Mg(2+)</name>
        <dbReference type="ChEBI" id="CHEBI:18420"/>
    </ligand>
</feature>
<comment type="similarity">
    <text evidence="3 16">Belongs to the cation transport ATPase (P-type) (TC 3.A.3) family. Type IV subfamily.</text>
</comment>
<feature type="domain" description="P-type ATPase A" evidence="17">
    <location>
        <begin position="179"/>
        <end position="242"/>
    </location>
</feature>
<dbReference type="PANTHER" id="PTHR24092:SF91">
    <property type="entry name" value="PHOSPHOLIPID-TRANSPORTING ATPASE 1"/>
    <property type="match status" value="1"/>
</dbReference>
<feature type="binding site" evidence="14">
    <location>
        <position position="657"/>
    </location>
    <ligand>
        <name>ATP</name>
        <dbReference type="ChEBI" id="CHEBI:30616"/>
    </ligand>
</feature>
<feature type="binding site" evidence="14">
    <location>
        <position position="850"/>
    </location>
    <ligand>
        <name>ATP</name>
        <dbReference type="ChEBI" id="CHEBI:30616"/>
    </ligand>
</feature>
<dbReference type="InterPro" id="IPR044492">
    <property type="entry name" value="P_typ_ATPase_HD_dom"/>
</dbReference>
<feature type="binding site" evidence="15">
    <location>
        <position position="874"/>
    </location>
    <ligand>
        <name>Mg(2+)</name>
        <dbReference type="ChEBI" id="CHEBI:18420"/>
    </ligand>
</feature>
<feature type="binding site" evidence="14">
    <location>
        <position position="468"/>
    </location>
    <ligand>
        <name>ATP</name>
        <dbReference type="ChEBI" id="CHEBI:30616"/>
    </ligand>
</feature>
<sequence>MDSRTSFEDFYSIESAFSSSSRRSNFSVQSKASGGNSIREVNFGDLGTKPVRYGSHGADSETYSISMSQKEINDEDARLVHINDPVQTNERFEFSGNSIRTGKYSILTFLPRNLFEQFHRVAYIYFLLIAVLNQLPQLAVFGRGASILPLAFVLLVTAVKDAYEDYRRHRSDRIENNRLASVLVDDQFQEKKWKNIQVGEIIKIYANETIPCDMVLLSTSDPTGVTYVQTINLDGESNLKTRYAKQETLMKIPENDKVIGLIKCEKPNRNIYGFQANMEVDGKQLSLGPSNIILRGCELKNTAWAVGVAVYAGRETKAMLNSSGAPSKRSRLETHMNLEIIFLSLFLIALCTVVSICAAVWLRRHRKALDYLPFYRRKEFSDGEEENYNYYGWGLEICFTFLMSVIVFQIMIPISLYISMELVRVGQAYFMIRDTQMYDESSNSRFQCRALNINEDLGQIKYVFSDKTGTLTENKMEFQCASIWGVDYSGGNAISLDQNDGYFVKVDGKVLRPKMKVRTDPELLQFARNRKETQEGSHVYDFFLALAACNTIVPLIVDTPDPTVKLIDYQGESPDEQALVYAAASYGFMLIERTSGHIFDSDRKRMSVILGFPDRSVKVFVKGADTSIFSVIDRSMDMKVIRTTEAHLHSYSSLGLRTLVVGMRELSTSEFKQWHSTFEAASTALMGRASLLRKVANNIENNLHILGASGIEDKLQQGVPEAIESLRTAGIKVWVLTGDKQETAISIGYSSKLLTSKMTQIIINSKSMESCRKSLEDAIIMSKKPTTTSAISGTTNNTGGTSGAGSTPIALIMDGTSLVYILDSELEERLFQLSCNCSVVLCCRVAPLQKAGIVSLVKKRTADMTLSIGDGANDVSMIQMADVGVGISGQEGRQAVMASDFAMGQFRFLVPLLLVHGHWNYQRMGYMILYNFYRNAVFVLVLFWYVLFTSFTLTTAITEWSSVLYSVIYTALPTIVVGILDKDLSRRTLLKYPQLYRAGQKQECYNKKLFWITMIDTFWQSAVAFFIPLLAYWGSTIDTSSIGDLWTLAVVILVNLHLAMDVNRWNWLTHAAIWGSIIATFICVMVIDALPFLVGYWAIFEIAKTGLFWLCLLAIIVAALIPRFVVKALYQLYAPCDVQIAREAEKFRTLYESGAVEIEMNSILEAPRR</sequence>
<dbReference type="SUPFAM" id="SSF56784">
    <property type="entry name" value="HAD-like"/>
    <property type="match status" value="1"/>
</dbReference>
<evidence type="ECO:0000256" key="4">
    <source>
        <dbReference type="ARBA" id="ARBA00022692"/>
    </source>
</evidence>
<dbReference type="NCBIfam" id="TIGR01652">
    <property type="entry name" value="ATPase-Plipid"/>
    <property type="match status" value="1"/>
</dbReference>
<feature type="transmembrane region" description="Helical" evidence="16">
    <location>
        <begin position="932"/>
        <end position="957"/>
    </location>
</feature>
<dbReference type="GO" id="GO:0005886">
    <property type="term" value="C:plasma membrane"/>
    <property type="evidence" value="ECO:0007669"/>
    <property type="project" value="TreeGrafter"/>
</dbReference>
<feature type="binding site" evidence="14">
    <location>
        <position position="576"/>
    </location>
    <ligand>
        <name>ATP</name>
        <dbReference type="ChEBI" id="CHEBI:30616"/>
    </ligand>
</feature>
<evidence type="ECO:0000256" key="2">
    <source>
        <dbReference type="ARBA" id="ARBA00004308"/>
    </source>
</evidence>
<dbReference type="FunFam" id="3.40.50.1000:FF:000221">
    <property type="entry name" value="Phospholipid-transporting ATPase"/>
    <property type="match status" value="1"/>
</dbReference>
<dbReference type="SFLD" id="SFLDF00027">
    <property type="entry name" value="p-type_atpase"/>
    <property type="match status" value="1"/>
</dbReference>
<dbReference type="SFLD" id="SFLDS00003">
    <property type="entry name" value="Haloacid_Dehalogenase"/>
    <property type="match status" value="1"/>
</dbReference>
<dbReference type="Gene3D" id="3.40.1110.10">
    <property type="entry name" value="Calcium-transporting ATPase, cytoplasmic domain N"/>
    <property type="match status" value="1"/>
</dbReference>
<comment type="cofactor">
    <cofactor evidence="15">
        <name>Mg(2+)</name>
        <dbReference type="ChEBI" id="CHEBI:18420"/>
    </cofactor>
</comment>
<dbReference type="Gene3D" id="3.40.50.1000">
    <property type="entry name" value="HAD superfamily/HAD-like"/>
    <property type="match status" value="1"/>
</dbReference>
<feature type="transmembrane region" description="Helical" evidence="16">
    <location>
        <begin position="1045"/>
        <end position="1062"/>
    </location>
</feature>
<dbReference type="InterPro" id="IPR023299">
    <property type="entry name" value="ATPase_P-typ_cyto_dom_N"/>
</dbReference>
<feature type="transmembrane region" description="Helical" evidence="16">
    <location>
        <begin position="338"/>
        <end position="362"/>
    </location>
</feature>
<evidence type="ECO:0000313" key="20">
    <source>
        <dbReference type="EMBL" id="MBA0637007.1"/>
    </source>
</evidence>
<dbReference type="SUPFAM" id="SSF81660">
    <property type="entry name" value="Metal cation-transporting ATPase, ATP-binding domain N"/>
    <property type="match status" value="1"/>
</dbReference>
<dbReference type="PRINTS" id="PR00119">
    <property type="entry name" value="CATATPASE"/>
</dbReference>
<evidence type="ECO:0000256" key="1">
    <source>
        <dbReference type="ARBA" id="ARBA00004141"/>
    </source>
</evidence>
<feature type="binding site" evidence="14">
    <location>
        <position position="599"/>
    </location>
    <ligand>
        <name>ATP</name>
        <dbReference type="ChEBI" id="CHEBI:30616"/>
    </ligand>
</feature>
<feature type="binding site" evidence="14">
    <location>
        <position position="467"/>
    </location>
    <ligand>
        <name>ATP</name>
        <dbReference type="ChEBI" id="CHEBI:30616"/>
    </ligand>
</feature>
<evidence type="ECO:0000256" key="7">
    <source>
        <dbReference type="ARBA" id="ARBA00022840"/>
    </source>
</evidence>
<dbReference type="InterPro" id="IPR059000">
    <property type="entry name" value="ATPase_P-type_domA"/>
</dbReference>
<dbReference type="PANTHER" id="PTHR24092">
    <property type="entry name" value="PROBABLE PHOSPHOLIPID-TRANSPORTING ATPASE"/>
    <property type="match status" value="1"/>
</dbReference>
<comment type="catalytic activity">
    <reaction evidence="12 16">
        <text>ATP + H2O + phospholipidSide 1 = ADP + phosphate + phospholipidSide 2.</text>
        <dbReference type="EC" id="7.6.2.1"/>
    </reaction>
</comment>
<feature type="active site" description="4-aspartylphosphate intermediate" evidence="13">
    <location>
        <position position="466"/>
    </location>
</feature>
<name>A0A7J8TFQ2_GOSDV</name>
<evidence type="ECO:0000256" key="14">
    <source>
        <dbReference type="PIRSR" id="PIRSR606539-2"/>
    </source>
</evidence>
<feature type="binding site" evidence="14">
    <location>
        <position position="874"/>
    </location>
    <ligand>
        <name>ATP</name>
        <dbReference type="ChEBI" id="CHEBI:30616"/>
    </ligand>
</feature>
<keyword evidence="4 16" id="KW-0812">Transmembrane</keyword>
<organism evidence="20 21">
    <name type="scientific">Gossypium davidsonii</name>
    <name type="common">Davidson's cotton</name>
    <name type="synonym">Gossypium klotzschianum subsp. davidsonii</name>
    <dbReference type="NCBI Taxonomy" id="34287"/>
    <lineage>
        <taxon>Eukaryota</taxon>
        <taxon>Viridiplantae</taxon>
        <taxon>Streptophyta</taxon>
        <taxon>Embryophyta</taxon>
        <taxon>Tracheophyta</taxon>
        <taxon>Spermatophyta</taxon>
        <taxon>Magnoliopsida</taxon>
        <taxon>eudicotyledons</taxon>
        <taxon>Gunneridae</taxon>
        <taxon>Pentapetalae</taxon>
        <taxon>rosids</taxon>
        <taxon>malvids</taxon>
        <taxon>Malvales</taxon>
        <taxon>Malvaceae</taxon>
        <taxon>Malvoideae</taxon>
        <taxon>Gossypium</taxon>
    </lineage>
</organism>
<dbReference type="InterPro" id="IPR032630">
    <property type="entry name" value="P_typ_ATPase_c"/>
</dbReference>
<dbReference type="InterPro" id="IPR023214">
    <property type="entry name" value="HAD_sf"/>
</dbReference>
<keyword evidence="5 15" id="KW-0479">Metal-binding</keyword>
<evidence type="ECO:0000259" key="18">
    <source>
        <dbReference type="Pfam" id="PF16209"/>
    </source>
</evidence>
<dbReference type="SUPFAM" id="SSF81653">
    <property type="entry name" value="Calcium ATPase, transduction domain A"/>
    <property type="match status" value="1"/>
</dbReference>
<feature type="binding site" evidence="14">
    <location>
        <position position="622"/>
    </location>
    <ligand>
        <name>ATP</name>
        <dbReference type="ChEBI" id="CHEBI:30616"/>
    </ligand>
</feature>
<dbReference type="FunFam" id="2.70.150.10:FF:000054">
    <property type="entry name" value="Phospholipid-transporting ATPase"/>
    <property type="match status" value="1"/>
</dbReference>
<feature type="transmembrane region" description="Helical" evidence="16">
    <location>
        <begin position="1074"/>
        <end position="1100"/>
    </location>
</feature>
<proteinExistence type="inferred from homology"/>
<keyword evidence="6 14" id="KW-0547">Nucleotide-binding</keyword>
<evidence type="ECO:0000256" key="11">
    <source>
        <dbReference type="ARBA" id="ARBA00023136"/>
    </source>
</evidence>
<evidence type="ECO:0000259" key="17">
    <source>
        <dbReference type="Pfam" id="PF00122"/>
    </source>
</evidence>
<dbReference type="InterPro" id="IPR032631">
    <property type="entry name" value="P-type_ATPase_N"/>
</dbReference>
<dbReference type="InterPro" id="IPR008250">
    <property type="entry name" value="ATPase_P-typ_transduc_dom_A_sf"/>
</dbReference>
<feature type="binding site" evidence="14">
    <location>
        <position position="738"/>
    </location>
    <ligand>
        <name>ATP</name>
        <dbReference type="ChEBI" id="CHEBI:30616"/>
    </ligand>
</feature>
<dbReference type="Pfam" id="PF16212">
    <property type="entry name" value="PhoLip_ATPase_C"/>
    <property type="match status" value="1"/>
</dbReference>
<dbReference type="EMBL" id="JABFAC010247688">
    <property type="protein sequence ID" value="MBA0637007.1"/>
    <property type="molecule type" value="Genomic_DNA"/>
</dbReference>
<dbReference type="EC" id="7.6.2.1" evidence="16"/>
<evidence type="ECO:0000256" key="10">
    <source>
        <dbReference type="ARBA" id="ARBA00022989"/>
    </source>
</evidence>